<evidence type="ECO:0008006" key="4">
    <source>
        <dbReference type="Google" id="ProtNLM"/>
    </source>
</evidence>
<sequence>MASRVARIQGLKRAKKQLRRKQLLAGTGTVAAVSSLGVGILGAVHGRA</sequence>
<keyword evidence="1" id="KW-1133">Transmembrane helix</keyword>
<name>A0ABU7T100_9LACO</name>
<evidence type="ECO:0000313" key="3">
    <source>
        <dbReference type="Proteomes" id="UP001330016"/>
    </source>
</evidence>
<reference evidence="2 3" key="1">
    <citation type="submission" date="2023-02" db="EMBL/GenBank/DDBJ databases">
        <title>The predominant lactic acid bacteria and yeasts involved in the spontaneous fermentation of millet during the production of the traditional porridge Hausa koko in Ghana.</title>
        <authorList>
            <person name="Atter A."/>
            <person name="Diaz M."/>
        </authorList>
    </citation>
    <scope>NUCLEOTIDE SEQUENCE [LARGE SCALE GENOMIC DNA]</scope>
    <source>
        <strain evidence="2 3">FI11640</strain>
    </source>
</reference>
<keyword evidence="1" id="KW-0472">Membrane</keyword>
<organism evidence="2 3">
    <name type="scientific">Schleiferilactobacillus harbinensis</name>
    <dbReference type="NCBI Taxonomy" id="304207"/>
    <lineage>
        <taxon>Bacteria</taxon>
        <taxon>Bacillati</taxon>
        <taxon>Bacillota</taxon>
        <taxon>Bacilli</taxon>
        <taxon>Lactobacillales</taxon>
        <taxon>Lactobacillaceae</taxon>
        <taxon>Schleiferilactobacillus</taxon>
    </lineage>
</organism>
<keyword evidence="1" id="KW-0812">Transmembrane</keyword>
<comment type="caution">
    <text evidence="2">The sequence shown here is derived from an EMBL/GenBank/DDBJ whole genome shotgun (WGS) entry which is preliminary data.</text>
</comment>
<dbReference type="RefSeq" id="WP_331244006.1">
    <property type="nucleotide sequence ID" value="NZ_JAQSGJ010000030.1"/>
</dbReference>
<gene>
    <name evidence="2" type="ORF">PS435_10425</name>
</gene>
<keyword evidence="3" id="KW-1185">Reference proteome</keyword>
<dbReference type="Proteomes" id="UP001330016">
    <property type="component" value="Unassembled WGS sequence"/>
</dbReference>
<evidence type="ECO:0000313" key="2">
    <source>
        <dbReference type="EMBL" id="MEE6716273.1"/>
    </source>
</evidence>
<proteinExistence type="predicted"/>
<evidence type="ECO:0000256" key="1">
    <source>
        <dbReference type="SAM" id="Phobius"/>
    </source>
</evidence>
<feature type="transmembrane region" description="Helical" evidence="1">
    <location>
        <begin position="23"/>
        <end position="44"/>
    </location>
</feature>
<dbReference type="EMBL" id="JAQSGK010000030">
    <property type="protein sequence ID" value="MEE6716273.1"/>
    <property type="molecule type" value="Genomic_DNA"/>
</dbReference>
<accession>A0ABU7T100</accession>
<protein>
    <recommendedName>
        <fullName evidence="4">YSIRK-type signal peptide-containing protein</fullName>
    </recommendedName>
</protein>